<evidence type="ECO:0000313" key="2">
    <source>
        <dbReference type="EMBL" id="MBM0275348.1"/>
    </source>
</evidence>
<sequence length="170" mass="18566">MATTTIPEQPDGIEDDSYDLPHPARAAERVREYISAFGDGLYDVQDGQPLYGRDLEAIARTARGAVKLWRCTKCGKWSHAKRKPKQHQRFVATGRTVVGWAGEPVYGPDGEFQACGPFAEWVAAPTRGPLSVPEPTPAPLTTVPSRPHRDEPALHRPITTVHLPAANVPA</sequence>
<feature type="region of interest" description="Disordered" evidence="1">
    <location>
        <begin position="129"/>
        <end position="158"/>
    </location>
</feature>
<name>A0ABS1YD53_9ACTN</name>
<accession>A0ABS1YD53</accession>
<proteinExistence type="predicted"/>
<evidence type="ECO:0000256" key="1">
    <source>
        <dbReference type="SAM" id="MobiDB-lite"/>
    </source>
</evidence>
<keyword evidence="3" id="KW-1185">Reference proteome</keyword>
<evidence type="ECO:0000313" key="3">
    <source>
        <dbReference type="Proteomes" id="UP000622245"/>
    </source>
</evidence>
<organism evidence="2 3">
    <name type="scientific">Micromonospora tarensis</name>
    <dbReference type="NCBI Taxonomy" id="2806100"/>
    <lineage>
        <taxon>Bacteria</taxon>
        <taxon>Bacillati</taxon>
        <taxon>Actinomycetota</taxon>
        <taxon>Actinomycetes</taxon>
        <taxon>Micromonosporales</taxon>
        <taxon>Micromonosporaceae</taxon>
        <taxon>Micromonospora</taxon>
    </lineage>
</organism>
<comment type="caution">
    <text evidence="2">The sequence shown here is derived from an EMBL/GenBank/DDBJ whole genome shotgun (WGS) entry which is preliminary data.</text>
</comment>
<dbReference type="Proteomes" id="UP000622245">
    <property type="component" value="Unassembled WGS sequence"/>
</dbReference>
<dbReference type="EMBL" id="JAEVHL010000021">
    <property type="protein sequence ID" value="MBM0275348.1"/>
    <property type="molecule type" value="Genomic_DNA"/>
</dbReference>
<dbReference type="RefSeq" id="WP_203147747.1">
    <property type="nucleotide sequence ID" value="NZ_JAEVHL010000021.1"/>
</dbReference>
<protein>
    <submittedName>
        <fullName evidence="2">Uncharacterized protein</fullName>
    </submittedName>
</protein>
<feature type="region of interest" description="Disordered" evidence="1">
    <location>
        <begin position="1"/>
        <end position="21"/>
    </location>
</feature>
<gene>
    <name evidence="2" type="ORF">JM949_07705</name>
</gene>
<reference evidence="2 3" key="1">
    <citation type="submission" date="2021-01" db="EMBL/GenBank/DDBJ databases">
        <title>Draft genome sequence of Micromonospora sp. strain STR1s_6.</title>
        <authorList>
            <person name="Karlyshev A."/>
            <person name="Jawad R."/>
        </authorList>
    </citation>
    <scope>NUCLEOTIDE SEQUENCE [LARGE SCALE GENOMIC DNA]</scope>
    <source>
        <strain evidence="2 3">STR1S-6</strain>
    </source>
</reference>